<dbReference type="GO" id="GO:0031071">
    <property type="term" value="F:cysteine desulfurase activity"/>
    <property type="evidence" value="ECO:0007669"/>
    <property type="project" value="UniProtKB-EC"/>
</dbReference>
<evidence type="ECO:0000256" key="2">
    <source>
        <dbReference type="ARBA" id="ARBA00010447"/>
    </source>
</evidence>
<evidence type="ECO:0000256" key="3">
    <source>
        <dbReference type="ARBA" id="ARBA00012239"/>
    </source>
</evidence>
<comment type="similarity">
    <text evidence="2">Belongs to the class-V pyridoxal-phosphate-dependent aminotransferase family. Csd subfamily.</text>
</comment>
<reference evidence="9 10" key="1">
    <citation type="submission" date="2023-06" db="EMBL/GenBank/DDBJ databases">
        <title>Thiopseudomonas sp. CY1220 draft genome sequence.</title>
        <authorList>
            <person name="Zhao G."/>
            <person name="An M."/>
        </authorList>
    </citation>
    <scope>NUCLEOTIDE SEQUENCE [LARGE SCALE GENOMIC DNA]</scope>
    <source>
        <strain evidence="9 10">CY1220</strain>
    </source>
</reference>
<evidence type="ECO:0000256" key="7">
    <source>
        <dbReference type="RuleBase" id="RU004504"/>
    </source>
</evidence>
<keyword evidence="10" id="KW-1185">Reference proteome</keyword>
<name>A0ABT7SQ77_9GAMM</name>
<dbReference type="EC" id="2.8.1.7" evidence="3"/>
<evidence type="ECO:0000256" key="4">
    <source>
        <dbReference type="ARBA" id="ARBA00022679"/>
    </source>
</evidence>
<dbReference type="Gene3D" id="3.90.1150.10">
    <property type="entry name" value="Aspartate Aminotransferase, domain 1"/>
    <property type="match status" value="1"/>
</dbReference>
<dbReference type="SUPFAM" id="SSF53383">
    <property type="entry name" value="PLP-dependent transferases"/>
    <property type="match status" value="1"/>
</dbReference>
<dbReference type="InterPro" id="IPR020578">
    <property type="entry name" value="Aminotrans_V_PyrdxlP_BS"/>
</dbReference>
<comment type="caution">
    <text evidence="9">The sequence shown here is derived from an EMBL/GenBank/DDBJ whole genome shotgun (WGS) entry which is preliminary data.</text>
</comment>
<dbReference type="EMBL" id="JAUCDY010000010">
    <property type="protein sequence ID" value="MDM7858335.1"/>
    <property type="molecule type" value="Genomic_DNA"/>
</dbReference>
<accession>A0ABT7SQ77</accession>
<evidence type="ECO:0000259" key="8">
    <source>
        <dbReference type="Pfam" id="PF00266"/>
    </source>
</evidence>
<protein>
    <recommendedName>
        <fullName evidence="3">cysteine desulfurase</fullName>
        <ecNumber evidence="3">2.8.1.7</ecNumber>
    </recommendedName>
</protein>
<dbReference type="Proteomes" id="UP001241056">
    <property type="component" value="Unassembled WGS sequence"/>
</dbReference>
<evidence type="ECO:0000313" key="9">
    <source>
        <dbReference type="EMBL" id="MDM7858335.1"/>
    </source>
</evidence>
<dbReference type="RefSeq" id="WP_289411032.1">
    <property type="nucleotide sequence ID" value="NZ_JAUCDY010000010.1"/>
</dbReference>
<evidence type="ECO:0000256" key="1">
    <source>
        <dbReference type="ARBA" id="ARBA00001933"/>
    </source>
</evidence>
<dbReference type="Gene3D" id="3.40.640.10">
    <property type="entry name" value="Type I PLP-dependent aspartate aminotransferase-like (Major domain)"/>
    <property type="match status" value="1"/>
</dbReference>
<keyword evidence="5" id="KW-0663">Pyridoxal phosphate</keyword>
<comment type="catalytic activity">
    <reaction evidence="6">
        <text>(sulfur carrier)-H + L-cysteine = (sulfur carrier)-SH + L-alanine</text>
        <dbReference type="Rhea" id="RHEA:43892"/>
        <dbReference type="Rhea" id="RHEA-COMP:14737"/>
        <dbReference type="Rhea" id="RHEA-COMP:14739"/>
        <dbReference type="ChEBI" id="CHEBI:29917"/>
        <dbReference type="ChEBI" id="CHEBI:35235"/>
        <dbReference type="ChEBI" id="CHEBI:57972"/>
        <dbReference type="ChEBI" id="CHEBI:64428"/>
        <dbReference type="EC" id="2.8.1.7"/>
    </reaction>
</comment>
<dbReference type="InterPro" id="IPR015424">
    <property type="entry name" value="PyrdxlP-dep_Trfase"/>
</dbReference>
<evidence type="ECO:0000256" key="6">
    <source>
        <dbReference type="ARBA" id="ARBA00050776"/>
    </source>
</evidence>
<dbReference type="PROSITE" id="PS00595">
    <property type="entry name" value="AA_TRANSFER_CLASS_5"/>
    <property type="match status" value="1"/>
</dbReference>
<keyword evidence="4 9" id="KW-0808">Transferase</keyword>
<dbReference type="PANTHER" id="PTHR43586:SF8">
    <property type="entry name" value="CYSTEINE DESULFURASE 1, CHLOROPLASTIC"/>
    <property type="match status" value="1"/>
</dbReference>
<dbReference type="InterPro" id="IPR015422">
    <property type="entry name" value="PyrdxlP-dep_Trfase_small"/>
</dbReference>
<feature type="domain" description="Aminotransferase class V" evidence="8">
    <location>
        <begin position="24"/>
        <end position="389"/>
    </location>
</feature>
<dbReference type="Pfam" id="PF00266">
    <property type="entry name" value="Aminotran_5"/>
    <property type="match status" value="1"/>
</dbReference>
<proteinExistence type="inferred from homology"/>
<evidence type="ECO:0000256" key="5">
    <source>
        <dbReference type="ARBA" id="ARBA00022898"/>
    </source>
</evidence>
<organism evidence="9 10">
    <name type="scientific">Thiopseudomonas acetoxidans</name>
    <dbReference type="NCBI Taxonomy" id="3041622"/>
    <lineage>
        <taxon>Bacteria</taxon>
        <taxon>Pseudomonadati</taxon>
        <taxon>Pseudomonadota</taxon>
        <taxon>Gammaproteobacteria</taxon>
        <taxon>Pseudomonadales</taxon>
        <taxon>Pseudomonadaceae</taxon>
        <taxon>Thiopseudomonas</taxon>
    </lineage>
</organism>
<sequence>MQQLHSPWRHLFPGIQQLNDTGQVWLDSAATAQKPQAMLDALLQYYQQGVANVHRAQHQPGERATLAFEQARQLAAHWLNASNSDCIIFTKGTTEGINLLSHALAGQFNAGDEILLSGYEHHANLLPWQQLAQRQQLQLKILPVDNHGTIEIAYAADYFNSRTRLLAISPLSNVLGQLHYLQPLFAQARAQSIITVVDGAQYAVHRQPDVQQLDCDFFVCSSHKLYGPDGVGLLYAHPKQHALMQPWQWGGEMIEYCTYQSAQARALPLGFEAGTPSIANVIAFAATLEWLLSLDKTAVQAHEQALFMQLQQGLAERNMQIVGQPDTALISFNAPEVHPADLAHLLSEQGIAVRGGQHCAMPLFQQLGLPGAVRVSLALYNDSSDIQAFFQALDKALEILA</sequence>
<dbReference type="PANTHER" id="PTHR43586">
    <property type="entry name" value="CYSTEINE DESULFURASE"/>
    <property type="match status" value="1"/>
</dbReference>
<evidence type="ECO:0000313" key="10">
    <source>
        <dbReference type="Proteomes" id="UP001241056"/>
    </source>
</evidence>
<dbReference type="InterPro" id="IPR015421">
    <property type="entry name" value="PyrdxlP-dep_Trfase_major"/>
</dbReference>
<dbReference type="InterPro" id="IPR010970">
    <property type="entry name" value="Cys_dSase_SufS"/>
</dbReference>
<dbReference type="InterPro" id="IPR000192">
    <property type="entry name" value="Aminotrans_V_dom"/>
</dbReference>
<gene>
    <name evidence="9" type="ORF">QEZ41_08615</name>
</gene>
<dbReference type="CDD" id="cd06453">
    <property type="entry name" value="SufS_like"/>
    <property type="match status" value="1"/>
</dbReference>
<comment type="cofactor">
    <cofactor evidence="1 7">
        <name>pyridoxal 5'-phosphate</name>
        <dbReference type="ChEBI" id="CHEBI:597326"/>
    </cofactor>
</comment>